<dbReference type="Proteomes" id="UP000181985">
    <property type="component" value="Chromosome"/>
</dbReference>
<dbReference type="OrthoDB" id="9808480at2"/>
<keyword evidence="1" id="KW-0805">Transcription regulation</keyword>
<accession>A0A1J0VEA5</accession>
<dbReference type="GO" id="GO:0003677">
    <property type="term" value="F:DNA binding"/>
    <property type="evidence" value="ECO:0007669"/>
    <property type="project" value="UniProtKB-KW"/>
</dbReference>
<dbReference type="CDD" id="cd04785">
    <property type="entry name" value="HTH_CadR-PbrR-like"/>
    <property type="match status" value="1"/>
</dbReference>
<evidence type="ECO:0000256" key="1">
    <source>
        <dbReference type="ARBA" id="ARBA00023015"/>
    </source>
</evidence>
<organism evidence="5 6">
    <name type="scientific">Halomonas aestuarii</name>
    <dbReference type="NCBI Taxonomy" id="1897729"/>
    <lineage>
        <taxon>Bacteria</taxon>
        <taxon>Pseudomonadati</taxon>
        <taxon>Pseudomonadota</taxon>
        <taxon>Gammaproteobacteria</taxon>
        <taxon>Oceanospirillales</taxon>
        <taxon>Halomonadaceae</taxon>
        <taxon>Halomonas</taxon>
    </lineage>
</organism>
<feature type="domain" description="HTH merR-type" evidence="4">
    <location>
        <begin position="10"/>
        <end position="76"/>
    </location>
</feature>
<dbReference type="KEGG" id="hsi:BOX17_05010"/>
<keyword evidence="6" id="KW-1185">Reference proteome</keyword>
<dbReference type="RefSeq" id="WP_071942361.1">
    <property type="nucleotide sequence ID" value="NZ_CP018139.1"/>
</dbReference>
<dbReference type="InterPro" id="IPR009061">
    <property type="entry name" value="DNA-bd_dom_put_sf"/>
</dbReference>
<dbReference type="InterPro" id="IPR015358">
    <property type="entry name" value="Tscrpt_reg_MerR_DNA-bd"/>
</dbReference>
<dbReference type="AlphaFoldDB" id="A0A1J0VEA5"/>
<sequence>MSETRQDIGIGELARRAGCLPETVRYYEHVGLLHETSRTEGGQRRYGEEAVRRLTFIRHARDFGFSVEAVRELLAMSDRPDMCCDEVDALAKHHLEEVESRLQRLSALRDELQRMIGQCAGGKVESCRIIEVLSDHQLCDSDTAHGGAFDLGEPPAAAARRS</sequence>
<dbReference type="Gene3D" id="1.10.1660.10">
    <property type="match status" value="1"/>
</dbReference>
<keyword evidence="2" id="KW-0238">DNA-binding</keyword>
<gene>
    <name evidence="5" type="ORF">BOX17_05010</name>
</gene>
<dbReference type="Pfam" id="PF09278">
    <property type="entry name" value="MerR-DNA-bind"/>
    <property type="match status" value="1"/>
</dbReference>
<evidence type="ECO:0000256" key="2">
    <source>
        <dbReference type="ARBA" id="ARBA00023125"/>
    </source>
</evidence>
<dbReference type="Pfam" id="PF00376">
    <property type="entry name" value="MerR"/>
    <property type="match status" value="1"/>
</dbReference>
<dbReference type="EMBL" id="CP018139">
    <property type="protein sequence ID" value="APE30371.1"/>
    <property type="molecule type" value="Genomic_DNA"/>
</dbReference>
<dbReference type="PANTHER" id="PTHR30204:SF92">
    <property type="entry name" value="HTH-TYPE TRANSCRIPTIONAL REGULATOR ZNTR"/>
    <property type="match status" value="1"/>
</dbReference>
<name>A0A1J0VEA5_9GAMM</name>
<reference evidence="6" key="1">
    <citation type="submission" date="2016-11" db="EMBL/GenBank/DDBJ databases">
        <title>Halolamina sediminis sp. nov., an extremely halophilic archaeon isolated from solar salt.</title>
        <authorList>
            <person name="Koh H.-W."/>
            <person name="Rani S."/>
            <person name="Park S.-J."/>
        </authorList>
    </citation>
    <scope>NUCLEOTIDE SEQUENCE [LARGE SCALE GENOMIC DNA]</scope>
    <source>
        <strain evidence="6">Hb3</strain>
    </source>
</reference>
<dbReference type="SMART" id="SM00422">
    <property type="entry name" value="HTH_MERR"/>
    <property type="match status" value="1"/>
</dbReference>
<evidence type="ECO:0000259" key="4">
    <source>
        <dbReference type="PROSITE" id="PS50937"/>
    </source>
</evidence>
<protein>
    <submittedName>
        <fullName evidence="5">MerR family transcriptional regulator</fullName>
    </submittedName>
</protein>
<dbReference type="PANTHER" id="PTHR30204">
    <property type="entry name" value="REDOX-CYCLING DRUG-SENSING TRANSCRIPTIONAL ACTIVATOR SOXR"/>
    <property type="match status" value="1"/>
</dbReference>
<proteinExistence type="predicted"/>
<keyword evidence="3" id="KW-0804">Transcription</keyword>
<dbReference type="GO" id="GO:0003700">
    <property type="term" value="F:DNA-binding transcription factor activity"/>
    <property type="evidence" value="ECO:0007669"/>
    <property type="project" value="InterPro"/>
</dbReference>
<evidence type="ECO:0000313" key="6">
    <source>
        <dbReference type="Proteomes" id="UP000181985"/>
    </source>
</evidence>
<dbReference type="InterPro" id="IPR047057">
    <property type="entry name" value="MerR_fam"/>
</dbReference>
<dbReference type="InterPro" id="IPR000551">
    <property type="entry name" value="MerR-type_HTH_dom"/>
</dbReference>
<evidence type="ECO:0000256" key="3">
    <source>
        <dbReference type="ARBA" id="ARBA00023163"/>
    </source>
</evidence>
<dbReference type="PRINTS" id="PR00040">
    <property type="entry name" value="HTHMERR"/>
</dbReference>
<dbReference type="PROSITE" id="PS50937">
    <property type="entry name" value="HTH_MERR_2"/>
    <property type="match status" value="1"/>
</dbReference>
<dbReference type="SUPFAM" id="SSF46955">
    <property type="entry name" value="Putative DNA-binding domain"/>
    <property type="match status" value="1"/>
</dbReference>
<evidence type="ECO:0000313" key="5">
    <source>
        <dbReference type="EMBL" id="APE30371.1"/>
    </source>
</evidence>